<dbReference type="Gene3D" id="2.60.40.10">
    <property type="entry name" value="Immunoglobulins"/>
    <property type="match status" value="1"/>
</dbReference>
<dbReference type="InterPro" id="IPR003599">
    <property type="entry name" value="Ig_sub"/>
</dbReference>
<dbReference type="InterPro" id="IPR013783">
    <property type="entry name" value="Ig-like_fold"/>
</dbReference>
<feature type="transmembrane region" description="Helical" evidence="5">
    <location>
        <begin position="187"/>
        <end position="210"/>
    </location>
</feature>
<name>A0A2U9C0L5_SCOMX</name>
<evidence type="ECO:0000256" key="2">
    <source>
        <dbReference type="ARBA" id="ARBA00022692"/>
    </source>
</evidence>
<dbReference type="InterPro" id="IPR036179">
    <property type="entry name" value="Ig-like_dom_sf"/>
</dbReference>
<dbReference type="InterPro" id="IPR050671">
    <property type="entry name" value="CD300_family_receptors"/>
</dbReference>
<protein>
    <submittedName>
        <fullName evidence="8">Putative CMRF35-like molecule 8 isoform 3</fullName>
    </submittedName>
</protein>
<evidence type="ECO:0000256" key="5">
    <source>
        <dbReference type="SAM" id="Phobius"/>
    </source>
</evidence>
<keyword evidence="9" id="KW-1185">Reference proteome</keyword>
<sequence>MKVLHTLICFFLSALQDSKTRLAGAEVVWTGTEGGAITVTCSFSLSGKKRLFCKEKCGEGDVLIETEDDIKKSGRYIIQYEEGFYPVSSTLVHVTIKQLTMSDSGSYECGLKRSLGKDGYEQIRINVRGATATLKPTRTVRPSSATVPAASAATTQSSCSSAGSSTPSSAGSESTKQPETSPAGPDLLLYVSLTLVFMIIVLLVALLVFCRNGASKPREFPESLAEDEESRTYEEIREERGGSRSPPDQVSTVYSLAQHAKPNAVETTDCYSLVTAPCSQKEAEEDSSALTYSEVNTHKGAAPSPNGGLYGDVSTVIYSVPRLA</sequence>
<keyword evidence="2 5" id="KW-0812">Transmembrane</keyword>
<feature type="signal peptide" evidence="6">
    <location>
        <begin position="1"/>
        <end position="20"/>
    </location>
</feature>
<keyword evidence="6" id="KW-0732">Signal</keyword>
<evidence type="ECO:0000256" key="3">
    <source>
        <dbReference type="ARBA" id="ARBA00023136"/>
    </source>
</evidence>
<evidence type="ECO:0000256" key="4">
    <source>
        <dbReference type="SAM" id="MobiDB-lite"/>
    </source>
</evidence>
<dbReference type="SUPFAM" id="SSF48726">
    <property type="entry name" value="Immunoglobulin"/>
    <property type="match status" value="1"/>
</dbReference>
<evidence type="ECO:0000256" key="6">
    <source>
        <dbReference type="SAM" id="SignalP"/>
    </source>
</evidence>
<feature type="region of interest" description="Disordered" evidence="4">
    <location>
        <begin position="135"/>
        <end position="183"/>
    </location>
</feature>
<feature type="compositionally biased region" description="Basic and acidic residues" evidence="4">
    <location>
        <begin position="230"/>
        <end position="242"/>
    </location>
</feature>
<gene>
    <name evidence="8" type="ORF">SMAX5B_014938</name>
</gene>
<comment type="subcellular location">
    <subcellularLocation>
        <location evidence="1">Membrane</location>
    </subcellularLocation>
</comment>
<evidence type="ECO:0000313" key="8">
    <source>
        <dbReference type="EMBL" id="AWP10041.1"/>
    </source>
</evidence>
<organism evidence="8 9">
    <name type="scientific">Scophthalmus maximus</name>
    <name type="common">Turbot</name>
    <name type="synonym">Psetta maxima</name>
    <dbReference type="NCBI Taxonomy" id="52904"/>
    <lineage>
        <taxon>Eukaryota</taxon>
        <taxon>Metazoa</taxon>
        <taxon>Chordata</taxon>
        <taxon>Craniata</taxon>
        <taxon>Vertebrata</taxon>
        <taxon>Euteleostomi</taxon>
        <taxon>Actinopterygii</taxon>
        <taxon>Neopterygii</taxon>
        <taxon>Teleostei</taxon>
        <taxon>Neoteleostei</taxon>
        <taxon>Acanthomorphata</taxon>
        <taxon>Carangaria</taxon>
        <taxon>Pleuronectiformes</taxon>
        <taxon>Pleuronectoidei</taxon>
        <taxon>Scophthalmidae</taxon>
        <taxon>Scophthalmus</taxon>
    </lineage>
</organism>
<proteinExistence type="predicted"/>
<keyword evidence="3 5" id="KW-0472">Membrane</keyword>
<evidence type="ECO:0000313" key="9">
    <source>
        <dbReference type="Proteomes" id="UP000246464"/>
    </source>
</evidence>
<dbReference type="Pfam" id="PF07686">
    <property type="entry name" value="V-set"/>
    <property type="match status" value="1"/>
</dbReference>
<reference evidence="8 9" key="1">
    <citation type="submission" date="2017-12" db="EMBL/GenBank/DDBJ databases">
        <title>Integrating genomic resources of turbot (Scophthalmus maximus) in depth evaluation of genetic and physical mapping variation across individuals.</title>
        <authorList>
            <person name="Martinez P."/>
        </authorList>
    </citation>
    <scope>NUCLEOTIDE SEQUENCE [LARGE SCALE GENOMIC DNA]</scope>
</reference>
<accession>A0A2U9C0L5</accession>
<keyword evidence="5" id="KW-1133">Transmembrane helix</keyword>
<dbReference type="PANTHER" id="PTHR11860:SF87">
    <property type="entry name" value="CMRF35-LIKE MOLECULE 8"/>
    <property type="match status" value="1"/>
</dbReference>
<dbReference type="GO" id="GO:0005886">
    <property type="term" value="C:plasma membrane"/>
    <property type="evidence" value="ECO:0007669"/>
    <property type="project" value="TreeGrafter"/>
</dbReference>
<feature type="compositionally biased region" description="Low complexity" evidence="4">
    <location>
        <begin position="143"/>
        <end position="175"/>
    </location>
</feature>
<dbReference type="SMART" id="SM00409">
    <property type="entry name" value="IG"/>
    <property type="match status" value="1"/>
</dbReference>
<dbReference type="GO" id="GO:0004888">
    <property type="term" value="F:transmembrane signaling receptor activity"/>
    <property type="evidence" value="ECO:0007669"/>
    <property type="project" value="TreeGrafter"/>
</dbReference>
<feature type="domain" description="Immunoglobulin" evidence="7">
    <location>
        <begin position="26"/>
        <end position="128"/>
    </location>
</feature>
<evidence type="ECO:0000256" key="1">
    <source>
        <dbReference type="ARBA" id="ARBA00004370"/>
    </source>
</evidence>
<dbReference type="Proteomes" id="UP000246464">
    <property type="component" value="Chromosome 11"/>
</dbReference>
<dbReference type="InterPro" id="IPR013106">
    <property type="entry name" value="Ig_V-set"/>
</dbReference>
<dbReference type="EMBL" id="CP026253">
    <property type="protein sequence ID" value="AWP10041.1"/>
    <property type="molecule type" value="Genomic_DNA"/>
</dbReference>
<dbReference type="AlphaFoldDB" id="A0A2U9C0L5"/>
<dbReference type="PANTHER" id="PTHR11860">
    <property type="entry name" value="POLYMERIC-IMMUNOGLOBULIN RECEPTOR"/>
    <property type="match status" value="1"/>
</dbReference>
<feature type="chain" id="PRO_5016112720" evidence="6">
    <location>
        <begin position="21"/>
        <end position="324"/>
    </location>
</feature>
<evidence type="ECO:0000259" key="7">
    <source>
        <dbReference type="SMART" id="SM00409"/>
    </source>
</evidence>
<feature type="region of interest" description="Disordered" evidence="4">
    <location>
        <begin position="216"/>
        <end position="250"/>
    </location>
</feature>